<gene>
    <name evidence="2" type="ORF">SAMN06295909_1852</name>
</gene>
<keyword evidence="3" id="KW-1185">Reference proteome</keyword>
<evidence type="ECO:0000313" key="3">
    <source>
        <dbReference type="Proteomes" id="UP000194464"/>
    </source>
</evidence>
<reference evidence="2 3" key="1">
    <citation type="submission" date="2017-04" db="EMBL/GenBank/DDBJ databases">
        <authorList>
            <person name="Varghese N."/>
            <person name="Submissions S."/>
        </authorList>
    </citation>
    <scope>NUCLEOTIDE SEQUENCE [LARGE SCALE GENOMIC DNA]</scope>
    <source>
        <strain evidence="2 3">VKM Ac-1784</strain>
    </source>
</reference>
<feature type="region of interest" description="Disordered" evidence="1">
    <location>
        <begin position="14"/>
        <end position="33"/>
    </location>
</feature>
<organism evidence="2 3">
    <name type="scientific">Plantibacter elymi</name>
    <name type="common">nom. nud.</name>
    <dbReference type="NCBI Taxonomy" id="199708"/>
    <lineage>
        <taxon>Bacteria</taxon>
        <taxon>Bacillati</taxon>
        <taxon>Actinomycetota</taxon>
        <taxon>Actinomycetes</taxon>
        <taxon>Micrococcales</taxon>
        <taxon>Microbacteriaceae</taxon>
        <taxon>Plantibacter</taxon>
    </lineage>
</organism>
<evidence type="ECO:0000313" key="2">
    <source>
        <dbReference type="EMBL" id="SMQ67764.1"/>
    </source>
</evidence>
<evidence type="ECO:0000256" key="1">
    <source>
        <dbReference type="SAM" id="MobiDB-lite"/>
    </source>
</evidence>
<name>A0ABY1RCB5_9MICO</name>
<proteinExistence type="predicted"/>
<comment type="caution">
    <text evidence="2">The sequence shown here is derived from an EMBL/GenBank/DDBJ whole genome shotgun (WGS) entry which is preliminary data.</text>
</comment>
<dbReference type="Proteomes" id="UP000194464">
    <property type="component" value="Unassembled WGS sequence"/>
</dbReference>
<protein>
    <submittedName>
        <fullName evidence="2">Uncharacterized protein</fullName>
    </submittedName>
</protein>
<dbReference type="EMBL" id="FXWJ01000002">
    <property type="protein sequence ID" value="SMQ67764.1"/>
    <property type="molecule type" value="Genomic_DNA"/>
</dbReference>
<sequence length="33" mass="3856">MKLLCTLGIHRWGYSGSSEVDDRRRYSTPPAFR</sequence>
<accession>A0ABY1RCB5</accession>